<dbReference type="EMBL" id="ASHM01025607">
    <property type="protein sequence ID" value="PNX73153.1"/>
    <property type="molecule type" value="Genomic_DNA"/>
</dbReference>
<accession>A0A2K3L3Q6</accession>
<evidence type="ECO:0008006" key="3">
    <source>
        <dbReference type="Google" id="ProtNLM"/>
    </source>
</evidence>
<dbReference type="STRING" id="57577.A0A2K3L3Q6"/>
<dbReference type="PANTHER" id="PTHR11439:SF515">
    <property type="entry name" value="GAG-POL POLYPROTEIN"/>
    <property type="match status" value="1"/>
</dbReference>
<dbReference type="CDD" id="cd09272">
    <property type="entry name" value="RNase_HI_RT_Ty1"/>
    <property type="match status" value="1"/>
</dbReference>
<comment type="caution">
    <text evidence="1">The sequence shown here is derived from an EMBL/GenBank/DDBJ whole genome shotgun (WGS) entry which is preliminary data.</text>
</comment>
<gene>
    <name evidence="1" type="ORF">L195_g029051</name>
</gene>
<proteinExistence type="predicted"/>
<sequence>MAPLSNIAQWFNLYPSDSNLNLDEYSDEEKVDSTLFKQIVGSLRYLCNSRPDICYSVSVISKFMNIPKKSHMTAAKRILRYVKGSMKFGLLFPTGMKKDSAELVSYSDSNWGGDKIDRRSTSGYVMLYNGALISWCTKKHPVTALSTCEAEYIAETFSTCQVIWLDSVMKELKCELKKPLKLLIDNKSAISLVKNPISHGRSKHIESRFHFIREQVMNGMVKVIYYPTQEQLAEGFTK</sequence>
<dbReference type="Proteomes" id="UP000236291">
    <property type="component" value="Unassembled WGS sequence"/>
</dbReference>
<reference evidence="1 2" key="1">
    <citation type="journal article" date="2014" name="Am. J. Bot.">
        <title>Genome assembly and annotation for red clover (Trifolium pratense; Fabaceae).</title>
        <authorList>
            <person name="Istvanek J."/>
            <person name="Jaros M."/>
            <person name="Krenek A."/>
            <person name="Repkova J."/>
        </authorList>
    </citation>
    <scope>NUCLEOTIDE SEQUENCE [LARGE SCALE GENOMIC DNA]</scope>
    <source>
        <strain evidence="2">cv. Tatra</strain>
        <tissue evidence="1">Young leaves</tissue>
    </source>
</reference>
<name>A0A2K3L3Q6_TRIPR</name>
<organism evidence="1 2">
    <name type="scientific">Trifolium pratense</name>
    <name type="common">Red clover</name>
    <dbReference type="NCBI Taxonomy" id="57577"/>
    <lineage>
        <taxon>Eukaryota</taxon>
        <taxon>Viridiplantae</taxon>
        <taxon>Streptophyta</taxon>
        <taxon>Embryophyta</taxon>
        <taxon>Tracheophyta</taxon>
        <taxon>Spermatophyta</taxon>
        <taxon>Magnoliopsida</taxon>
        <taxon>eudicotyledons</taxon>
        <taxon>Gunneridae</taxon>
        <taxon>Pentapetalae</taxon>
        <taxon>rosids</taxon>
        <taxon>fabids</taxon>
        <taxon>Fabales</taxon>
        <taxon>Fabaceae</taxon>
        <taxon>Papilionoideae</taxon>
        <taxon>50 kb inversion clade</taxon>
        <taxon>NPAAA clade</taxon>
        <taxon>Hologalegina</taxon>
        <taxon>IRL clade</taxon>
        <taxon>Trifolieae</taxon>
        <taxon>Trifolium</taxon>
    </lineage>
</organism>
<evidence type="ECO:0000313" key="2">
    <source>
        <dbReference type="Proteomes" id="UP000236291"/>
    </source>
</evidence>
<protein>
    <recommendedName>
        <fullName evidence="3">Copia protein</fullName>
    </recommendedName>
</protein>
<evidence type="ECO:0000313" key="1">
    <source>
        <dbReference type="EMBL" id="PNX73153.1"/>
    </source>
</evidence>
<dbReference type="AlphaFoldDB" id="A0A2K3L3Q6"/>
<dbReference type="PANTHER" id="PTHR11439">
    <property type="entry name" value="GAG-POL-RELATED RETROTRANSPOSON"/>
    <property type="match status" value="1"/>
</dbReference>
<dbReference type="InterPro" id="IPR043502">
    <property type="entry name" value="DNA/RNA_pol_sf"/>
</dbReference>
<dbReference type="SUPFAM" id="SSF56672">
    <property type="entry name" value="DNA/RNA polymerases"/>
    <property type="match status" value="1"/>
</dbReference>
<reference evidence="1 2" key="2">
    <citation type="journal article" date="2017" name="Front. Plant Sci.">
        <title>Gene Classification and Mining of Molecular Markers Useful in Red Clover (Trifolium pratense) Breeding.</title>
        <authorList>
            <person name="Istvanek J."/>
            <person name="Dluhosova J."/>
            <person name="Dluhos P."/>
            <person name="Patkova L."/>
            <person name="Nedelnik J."/>
            <person name="Repkova J."/>
        </authorList>
    </citation>
    <scope>NUCLEOTIDE SEQUENCE [LARGE SCALE GENOMIC DNA]</scope>
    <source>
        <strain evidence="2">cv. Tatra</strain>
        <tissue evidence="1">Young leaves</tissue>
    </source>
</reference>